<dbReference type="Gene3D" id="3.40.50.2300">
    <property type="match status" value="2"/>
</dbReference>
<dbReference type="Pfam" id="PF13407">
    <property type="entry name" value="Peripla_BP_4"/>
    <property type="match status" value="1"/>
</dbReference>
<dbReference type="PROSITE" id="PS51257">
    <property type="entry name" value="PROKAR_LIPOPROTEIN"/>
    <property type="match status" value="1"/>
</dbReference>
<comment type="caution">
    <text evidence="7">The sequence shown here is derived from an EMBL/GenBank/DDBJ whole genome shotgun (WGS) entry which is preliminary data.</text>
</comment>
<evidence type="ECO:0000313" key="7">
    <source>
        <dbReference type="EMBL" id="TWU01360.1"/>
    </source>
</evidence>
<feature type="region of interest" description="Disordered" evidence="4">
    <location>
        <begin position="26"/>
        <end position="54"/>
    </location>
</feature>
<sequence precursor="true">MKRNRFNSIWTIAACLSLIMGCSASNDPSNERSDDQTRSSTQANPESADDPDKPRIALIMKSLANEFFATMAEGAKQHQVEHADQYDLVINGIKDERDLSRQVSLVEEMVAAGVDAIVIAPADSKALVPVLRRAHQTGVVIVNIDNRLDADVLKQESIAIPFVGPDNLAGAKKVGDYLAAKLPGEDRKVAILEGIRTSFNAQQRLKGFEAAMQEAGIEIVASQSADWEMSKANTIASSMLSEHLEIDAILAANDSMALGAIAAVKSGGRAGEVQIVGFDNITAVREAIKEGKVLATADQHGGDLAVFGIEAALKLIEGHADAEDIETPVDLVTADSL</sequence>
<protein>
    <submittedName>
        <fullName evidence="7">D-ribose-binding periplasmic protein</fullName>
    </submittedName>
</protein>
<evidence type="ECO:0000256" key="4">
    <source>
        <dbReference type="SAM" id="MobiDB-lite"/>
    </source>
</evidence>
<feature type="signal peptide" evidence="5">
    <location>
        <begin position="1"/>
        <end position="26"/>
    </location>
</feature>
<feature type="chain" id="PRO_5022706927" evidence="5">
    <location>
        <begin position="27"/>
        <end position="337"/>
    </location>
</feature>
<dbReference type="EMBL" id="SJPM01000002">
    <property type="protein sequence ID" value="TWU01360.1"/>
    <property type="molecule type" value="Genomic_DNA"/>
</dbReference>
<evidence type="ECO:0000313" key="8">
    <source>
        <dbReference type="Proteomes" id="UP000316213"/>
    </source>
</evidence>
<dbReference type="SUPFAM" id="SSF53822">
    <property type="entry name" value="Periplasmic binding protein-like I"/>
    <property type="match status" value="1"/>
</dbReference>
<organism evidence="7 8">
    <name type="scientific">Neorhodopirellula pilleata</name>
    <dbReference type="NCBI Taxonomy" id="2714738"/>
    <lineage>
        <taxon>Bacteria</taxon>
        <taxon>Pseudomonadati</taxon>
        <taxon>Planctomycetota</taxon>
        <taxon>Planctomycetia</taxon>
        <taxon>Pirellulales</taxon>
        <taxon>Pirellulaceae</taxon>
        <taxon>Neorhodopirellula</taxon>
    </lineage>
</organism>
<gene>
    <name evidence="7" type="primary">rbsB_1</name>
    <name evidence="7" type="ORF">Pla100_10870</name>
</gene>
<dbReference type="CDD" id="cd19970">
    <property type="entry name" value="PBP1_ABC_sugar_binding-like"/>
    <property type="match status" value="1"/>
</dbReference>
<dbReference type="GO" id="GO:0030313">
    <property type="term" value="C:cell envelope"/>
    <property type="evidence" value="ECO:0007669"/>
    <property type="project" value="UniProtKB-SubCell"/>
</dbReference>
<keyword evidence="8" id="KW-1185">Reference proteome</keyword>
<evidence type="ECO:0000256" key="3">
    <source>
        <dbReference type="ARBA" id="ARBA00022729"/>
    </source>
</evidence>
<proteinExistence type="inferred from homology"/>
<reference evidence="7 8" key="1">
    <citation type="submission" date="2019-02" db="EMBL/GenBank/DDBJ databases">
        <title>Deep-cultivation of Planctomycetes and their phenomic and genomic characterization uncovers novel biology.</title>
        <authorList>
            <person name="Wiegand S."/>
            <person name="Jogler M."/>
            <person name="Boedeker C."/>
            <person name="Pinto D."/>
            <person name="Vollmers J."/>
            <person name="Rivas-Marin E."/>
            <person name="Kohn T."/>
            <person name="Peeters S.H."/>
            <person name="Heuer A."/>
            <person name="Rast P."/>
            <person name="Oberbeckmann S."/>
            <person name="Bunk B."/>
            <person name="Jeske O."/>
            <person name="Meyerdierks A."/>
            <person name="Storesund J.E."/>
            <person name="Kallscheuer N."/>
            <person name="Luecker S."/>
            <person name="Lage O.M."/>
            <person name="Pohl T."/>
            <person name="Merkel B.J."/>
            <person name="Hornburger P."/>
            <person name="Mueller R.-W."/>
            <person name="Bruemmer F."/>
            <person name="Labrenz M."/>
            <person name="Spormann A.M."/>
            <person name="Op Den Camp H."/>
            <person name="Overmann J."/>
            <person name="Amann R."/>
            <person name="Jetten M.S.M."/>
            <person name="Mascher T."/>
            <person name="Medema M.H."/>
            <person name="Devos D.P."/>
            <person name="Kaster A.-K."/>
            <person name="Ovreas L."/>
            <person name="Rohde M."/>
            <person name="Galperin M.Y."/>
            <person name="Jogler C."/>
        </authorList>
    </citation>
    <scope>NUCLEOTIDE SEQUENCE [LARGE SCALE GENOMIC DNA]</scope>
    <source>
        <strain evidence="7 8">Pla100</strain>
    </source>
</reference>
<dbReference type="PANTHER" id="PTHR46847">
    <property type="entry name" value="D-ALLOSE-BINDING PERIPLASMIC PROTEIN-RELATED"/>
    <property type="match status" value="1"/>
</dbReference>
<comment type="similarity">
    <text evidence="2">Belongs to the bacterial solute-binding protein 2 family.</text>
</comment>
<dbReference type="InterPro" id="IPR028082">
    <property type="entry name" value="Peripla_BP_I"/>
</dbReference>
<evidence type="ECO:0000256" key="5">
    <source>
        <dbReference type="SAM" id="SignalP"/>
    </source>
</evidence>
<feature type="domain" description="Periplasmic binding protein" evidence="6">
    <location>
        <begin position="56"/>
        <end position="318"/>
    </location>
</feature>
<evidence type="ECO:0000259" key="6">
    <source>
        <dbReference type="Pfam" id="PF13407"/>
    </source>
</evidence>
<accession>A0A5C6ANV0</accession>
<evidence type="ECO:0000256" key="2">
    <source>
        <dbReference type="ARBA" id="ARBA00007639"/>
    </source>
</evidence>
<dbReference type="RefSeq" id="WP_231602748.1">
    <property type="nucleotide sequence ID" value="NZ_SJPM01000002.1"/>
</dbReference>
<comment type="subcellular location">
    <subcellularLocation>
        <location evidence="1">Cell envelope</location>
    </subcellularLocation>
</comment>
<evidence type="ECO:0000256" key="1">
    <source>
        <dbReference type="ARBA" id="ARBA00004196"/>
    </source>
</evidence>
<dbReference type="InterPro" id="IPR025997">
    <property type="entry name" value="SBP_2_dom"/>
</dbReference>
<dbReference type="AlphaFoldDB" id="A0A5C6ANV0"/>
<name>A0A5C6ANV0_9BACT</name>
<dbReference type="Proteomes" id="UP000316213">
    <property type="component" value="Unassembled WGS sequence"/>
</dbReference>
<dbReference type="PANTHER" id="PTHR46847:SF1">
    <property type="entry name" value="D-ALLOSE-BINDING PERIPLASMIC PROTEIN-RELATED"/>
    <property type="match status" value="1"/>
</dbReference>
<keyword evidence="3 5" id="KW-0732">Signal</keyword>
<dbReference type="GO" id="GO:0030246">
    <property type="term" value="F:carbohydrate binding"/>
    <property type="evidence" value="ECO:0007669"/>
    <property type="project" value="UniProtKB-ARBA"/>
</dbReference>